<evidence type="ECO:0000313" key="3">
    <source>
        <dbReference type="EMBL" id="MCZ8516245.1"/>
    </source>
</evidence>
<evidence type="ECO:0000256" key="2">
    <source>
        <dbReference type="ARBA" id="ARBA00022723"/>
    </source>
</evidence>
<proteinExistence type="inferred from homology"/>
<dbReference type="Gene3D" id="1.20.120.450">
    <property type="entry name" value="dinb family like domain"/>
    <property type="match status" value="1"/>
</dbReference>
<dbReference type="EMBL" id="JAQAGZ010000022">
    <property type="protein sequence ID" value="MCZ8516245.1"/>
    <property type="molecule type" value="Genomic_DNA"/>
</dbReference>
<evidence type="ECO:0000313" key="4">
    <source>
        <dbReference type="Proteomes" id="UP001527882"/>
    </source>
</evidence>
<gene>
    <name evidence="3" type="ORF">O9H85_28390</name>
</gene>
<dbReference type="Proteomes" id="UP001527882">
    <property type="component" value="Unassembled WGS sequence"/>
</dbReference>
<dbReference type="SUPFAM" id="SSF109854">
    <property type="entry name" value="DinB/YfiT-like putative metalloenzymes"/>
    <property type="match status" value="1"/>
</dbReference>
<dbReference type="InterPro" id="IPR007837">
    <property type="entry name" value="DinB"/>
</dbReference>
<reference evidence="3 4" key="1">
    <citation type="submission" date="2022-12" db="EMBL/GenBank/DDBJ databases">
        <title>Draft genome sequence of Paenibacillus sp. dW9.</title>
        <authorList>
            <person name="Choi E.-W."/>
            <person name="Kim D.-U."/>
        </authorList>
    </citation>
    <scope>NUCLEOTIDE SEQUENCE [LARGE SCALE GENOMIC DNA]</scope>
    <source>
        <strain evidence="4">dW9</strain>
    </source>
</reference>
<protein>
    <submittedName>
        <fullName evidence="3">DinB family protein</fullName>
    </submittedName>
</protein>
<organism evidence="3 4">
    <name type="scientific">Paenibacillus gyeongsangnamensis</name>
    <dbReference type="NCBI Taxonomy" id="3388067"/>
    <lineage>
        <taxon>Bacteria</taxon>
        <taxon>Bacillati</taxon>
        <taxon>Bacillota</taxon>
        <taxon>Bacilli</taxon>
        <taxon>Bacillales</taxon>
        <taxon>Paenibacillaceae</taxon>
        <taxon>Paenibacillus</taxon>
    </lineage>
</organism>
<comment type="caution">
    <text evidence="3">The sequence shown here is derived from an EMBL/GenBank/DDBJ whole genome shotgun (WGS) entry which is preliminary data.</text>
</comment>
<accession>A0ABT4QHC4</accession>
<comment type="similarity">
    <text evidence="1">Belongs to the DinB family.</text>
</comment>
<keyword evidence="2" id="KW-0479">Metal-binding</keyword>
<keyword evidence="4" id="KW-1185">Reference proteome</keyword>
<evidence type="ECO:0000256" key="1">
    <source>
        <dbReference type="ARBA" id="ARBA00008635"/>
    </source>
</evidence>
<sequence>MYQTVESFIQDYRNESESTSKLLSALTDESLRQEMAPGYRTLGHLAWHLVPSGGILHPTGLTFDAPPERSAPPATAAAIAEKYRKTADSLMEAVRTQWTDEKLQETSIVFGQPWKNGLTLYLFLKHEVHHRGQLTILMRLAGLPVTGVYGPSKEEWAAIGMEAPAL</sequence>
<dbReference type="Pfam" id="PF05163">
    <property type="entry name" value="DinB"/>
    <property type="match status" value="1"/>
</dbReference>
<name>A0ABT4QHC4_9BACL</name>
<dbReference type="InterPro" id="IPR034660">
    <property type="entry name" value="DinB/YfiT-like"/>
</dbReference>
<dbReference type="RefSeq" id="WP_269884846.1">
    <property type="nucleotide sequence ID" value="NZ_JAQAGZ010000022.1"/>
</dbReference>